<dbReference type="GO" id="GO:0009279">
    <property type="term" value="C:cell outer membrane"/>
    <property type="evidence" value="ECO:0007669"/>
    <property type="project" value="UniProtKB-SubCell"/>
</dbReference>
<dbReference type="InterPro" id="IPR012910">
    <property type="entry name" value="Plug_dom"/>
</dbReference>
<dbReference type="InterPro" id="IPR036942">
    <property type="entry name" value="Beta-barrel_TonB_sf"/>
</dbReference>
<organism evidence="5 6">
    <name type="scientific">Pseudoalteromonas phenolica</name>
    <dbReference type="NCBI Taxonomy" id="161398"/>
    <lineage>
        <taxon>Bacteria</taxon>
        <taxon>Pseudomonadati</taxon>
        <taxon>Pseudomonadota</taxon>
        <taxon>Gammaproteobacteria</taxon>
        <taxon>Alteromonadales</taxon>
        <taxon>Pseudoalteromonadaceae</taxon>
        <taxon>Pseudoalteromonas</taxon>
    </lineage>
</organism>
<evidence type="ECO:0000256" key="2">
    <source>
        <dbReference type="ARBA" id="ARBA00023136"/>
    </source>
</evidence>
<feature type="non-terminal residue" evidence="5">
    <location>
        <position position="1"/>
    </location>
</feature>
<evidence type="ECO:0000313" key="5">
    <source>
        <dbReference type="EMBL" id="TMP76081.1"/>
    </source>
</evidence>
<dbReference type="Gene3D" id="2.40.170.20">
    <property type="entry name" value="TonB-dependent receptor, beta-barrel domain"/>
    <property type="match status" value="1"/>
</dbReference>
<comment type="subcellular location">
    <subcellularLocation>
        <location evidence="1">Cell outer membrane</location>
    </subcellularLocation>
</comment>
<proteinExistence type="predicted"/>
<dbReference type="OrthoDB" id="127311at2"/>
<evidence type="ECO:0000259" key="4">
    <source>
        <dbReference type="Pfam" id="PF07715"/>
    </source>
</evidence>
<dbReference type="SUPFAM" id="SSF56935">
    <property type="entry name" value="Porins"/>
    <property type="match status" value="1"/>
</dbReference>
<dbReference type="EMBL" id="PNCM01000340">
    <property type="protein sequence ID" value="TMP76081.1"/>
    <property type="molecule type" value="Genomic_DNA"/>
</dbReference>
<accession>A0A5S3YM79</accession>
<dbReference type="Pfam" id="PF07715">
    <property type="entry name" value="Plug"/>
    <property type="match status" value="1"/>
</dbReference>
<reference evidence="5 6" key="1">
    <citation type="submission" date="2017-12" db="EMBL/GenBank/DDBJ databases">
        <authorList>
            <person name="Paulsen S."/>
            <person name="Gram L.K."/>
        </authorList>
    </citation>
    <scope>NUCLEOTIDE SEQUENCE [LARGE SCALE GENOMIC DNA]</scope>
    <source>
        <strain evidence="5 6">S1189</strain>
    </source>
</reference>
<name>A0A5S3YM79_9GAMM</name>
<feature type="non-terminal residue" evidence="5">
    <location>
        <position position="76"/>
    </location>
</feature>
<keyword evidence="2" id="KW-0472">Membrane</keyword>
<reference evidence="6" key="2">
    <citation type="submission" date="2019-06" db="EMBL/GenBank/DDBJ databases">
        <title>Co-occurence of chitin degradation, pigmentation and bioactivity in marine Pseudoalteromonas.</title>
        <authorList>
            <person name="Sonnenschein E.C."/>
            <person name="Bech P.K."/>
        </authorList>
    </citation>
    <scope>NUCLEOTIDE SEQUENCE [LARGE SCALE GENOMIC DNA]</scope>
    <source>
        <strain evidence="6">S1189</strain>
    </source>
</reference>
<keyword evidence="3" id="KW-0998">Cell outer membrane</keyword>
<dbReference type="Proteomes" id="UP000307362">
    <property type="component" value="Unassembled WGS sequence"/>
</dbReference>
<gene>
    <name evidence="5" type="ORF">CWB73_21700</name>
</gene>
<dbReference type="AlphaFoldDB" id="A0A5S3YM79"/>
<evidence type="ECO:0000256" key="1">
    <source>
        <dbReference type="ARBA" id="ARBA00004442"/>
    </source>
</evidence>
<evidence type="ECO:0000313" key="6">
    <source>
        <dbReference type="Proteomes" id="UP000307362"/>
    </source>
</evidence>
<sequence>IPINVDLRLTDIERVEVLIGPQGTLYGAGTLGGAIRTMLKAPVLDVIEGKLSGDLFSINESDSHGHEVGAVFNMPI</sequence>
<comment type="caution">
    <text evidence="5">The sequence shown here is derived from an EMBL/GenBank/DDBJ whole genome shotgun (WGS) entry which is preliminary data.</text>
</comment>
<evidence type="ECO:0000256" key="3">
    <source>
        <dbReference type="ARBA" id="ARBA00023237"/>
    </source>
</evidence>
<protein>
    <recommendedName>
        <fullName evidence="4">TonB-dependent receptor plug domain-containing protein</fullName>
    </recommendedName>
</protein>
<feature type="domain" description="TonB-dependent receptor plug" evidence="4">
    <location>
        <begin position="7"/>
        <end position="34"/>
    </location>
</feature>
<dbReference type="RefSeq" id="WP_138569359.1">
    <property type="nucleotide sequence ID" value="NZ_PNCM01000340.1"/>
</dbReference>